<name>A0A660L0F2_9ACTN</name>
<sequence>MSEIRTLVGEAAIPVALDTTGEPRHVPEIVGASAHRVIRTALDAASSASEASVVIEYVPGALVIQVDDDGGGRCSRDFAELRELAAALGGGLRATAGPDGFRVRAWLPTEGQPPSPGAPPAPR</sequence>
<keyword evidence="3" id="KW-1185">Reference proteome</keyword>
<organism evidence="2 3">
    <name type="scientific">Solirubrobacter pauli</name>
    <dbReference type="NCBI Taxonomy" id="166793"/>
    <lineage>
        <taxon>Bacteria</taxon>
        <taxon>Bacillati</taxon>
        <taxon>Actinomycetota</taxon>
        <taxon>Thermoleophilia</taxon>
        <taxon>Solirubrobacterales</taxon>
        <taxon>Solirubrobacteraceae</taxon>
        <taxon>Solirubrobacter</taxon>
    </lineage>
</organism>
<evidence type="ECO:0000256" key="1">
    <source>
        <dbReference type="SAM" id="MobiDB-lite"/>
    </source>
</evidence>
<evidence type="ECO:0000313" key="3">
    <source>
        <dbReference type="Proteomes" id="UP000278962"/>
    </source>
</evidence>
<protein>
    <recommendedName>
        <fullName evidence="4">Histidine kinase</fullName>
    </recommendedName>
</protein>
<gene>
    <name evidence="2" type="ORF">C8N24_5367</name>
</gene>
<evidence type="ECO:0008006" key="4">
    <source>
        <dbReference type="Google" id="ProtNLM"/>
    </source>
</evidence>
<feature type="compositionally biased region" description="Pro residues" evidence="1">
    <location>
        <begin position="111"/>
        <end position="123"/>
    </location>
</feature>
<dbReference type="AlphaFoldDB" id="A0A660L0F2"/>
<comment type="caution">
    <text evidence="2">The sequence shown here is derived from an EMBL/GenBank/DDBJ whole genome shotgun (WGS) entry which is preliminary data.</text>
</comment>
<accession>A0A660L0F2</accession>
<proteinExistence type="predicted"/>
<dbReference type="Gene3D" id="3.30.565.10">
    <property type="entry name" value="Histidine kinase-like ATPase, C-terminal domain"/>
    <property type="match status" value="1"/>
</dbReference>
<evidence type="ECO:0000313" key="2">
    <source>
        <dbReference type="EMBL" id="RKQ87346.1"/>
    </source>
</evidence>
<feature type="region of interest" description="Disordered" evidence="1">
    <location>
        <begin position="104"/>
        <end position="123"/>
    </location>
</feature>
<dbReference type="RefSeq" id="WP_147448001.1">
    <property type="nucleotide sequence ID" value="NZ_RBIL01000002.1"/>
</dbReference>
<dbReference type="EMBL" id="RBIL01000002">
    <property type="protein sequence ID" value="RKQ87346.1"/>
    <property type="molecule type" value="Genomic_DNA"/>
</dbReference>
<dbReference type="OrthoDB" id="9926500at2"/>
<dbReference type="InterPro" id="IPR036890">
    <property type="entry name" value="HATPase_C_sf"/>
</dbReference>
<dbReference type="Proteomes" id="UP000278962">
    <property type="component" value="Unassembled WGS sequence"/>
</dbReference>
<reference evidence="2 3" key="1">
    <citation type="submission" date="2018-10" db="EMBL/GenBank/DDBJ databases">
        <title>Genomic Encyclopedia of Archaeal and Bacterial Type Strains, Phase II (KMG-II): from individual species to whole genera.</title>
        <authorList>
            <person name="Goeker M."/>
        </authorList>
    </citation>
    <scope>NUCLEOTIDE SEQUENCE [LARGE SCALE GENOMIC DNA]</scope>
    <source>
        <strain evidence="2 3">DSM 14954</strain>
    </source>
</reference>